<name>A0A842I579_9RHOB</name>
<dbReference type="Pfam" id="PF08885">
    <property type="entry name" value="GSCFA"/>
    <property type="match status" value="1"/>
</dbReference>
<feature type="domain" description="GSCFA" evidence="1">
    <location>
        <begin position="42"/>
        <end position="309"/>
    </location>
</feature>
<evidence type="ECO:0000313" key="3">
    <source>
        <dbReference type="Proteomes" id="UP000555411"/>
    </source>
</evidence>
<proteinExistence type="predicted"/>
<reference evidence="2 3" key="1">
    <citation type="journal article" date="2017" name="Int. J. Syst. Evol. Microbiol.">
        <title>Gemmobacter straminiformis sp. nov., isolated from an artificial fountain.</title>
        <authorList>
            <person name="Kang J.Y."/>
            <person name="Kim M.J."/>
            <person name="Chun J."/>
            <person name="Son K.P."/>
            <person name="Jahng K.Y."/>
        </authorList>
    </citation>
    <scope>NUCLEOTIDE SEQUENCE [LARGE SCALE GENOMIC DNA]</scope>
    <source>
        <strain evidence="2 3">CAM-8</strain>
    </source>
</reference>
<dbReference type="RefSeq" id="WP_185795726.1">
    <property type="nucleotide sequence ID" value="NZ_JACLQD010000001.1"/>
</dbReference>
<evidence type="ECO:0000313" key="2">
    <source>
        <dbReference type="EMBL" id="MBC2834098.1"/>
    </source>
</evidence>
<dbReference type="EMBL" id="JACLQD010000001">
    <property type="protein sequence ID" value="MBC2834098.1"/>
    <property type="molecule type" value="Genomic_DNA"/>
</dbReference>
<dbReference type="Proteomes" id="UP000555411">
    <property type="component" value="Unassembled WGS sequence"/>
</dbReference>
<sequence>MARSPYQKLERRAFWKTGVEARASFAASGLFRPRFAIDAQTRVATAGSCFAQHVGRALRAAGVQVIDAEPVPDFVPDAIARDHGYRLFSARHGNIYTAAHLAQLAREVWDGFQPAEGVWPLGPRFVDSQRPSVEPGGHASEAEVVWHRQRHLGCIRKAWEAADVFVFTFGLTEAFLHRASATVYPMAPGVLGGAYDPDRHMFHNYTVAETVAAFRDFMALARAVNPALRFLVTVSPVPLAATASGDHVEVATIRSKAILRAACDEIVQEDEGVDYFPSYEIVTSQSARGRFFADNLRDVTEEGVATVMATLRAAYGLEGTAAVDSAATERARAREQAQDRAEDAAFDLRCEEALLNRFAGPAEAG</sequence>
<dbReference type="InterPro" id="IPR014982">
    <property type="entry name" value="GSCFA"/>
</dbReference>
<keyword evidence="3" id="KW-1185">Reference proteome</keyword>
<organism evidence="2 3">
    <name type="scientific">Paragemmobacter straminiformis</name>
    <dbReference type="NCBI Taxonomy" id="2045119"/>
    <lineage>
        <taxon>Bacteria</taxon>
        <taxon>Pseudomonadati</taxon>
        <taxon>Pseudomonadota</taxon>
        <taxon>Alphaproteobacteria</taxon>
        <taxon>Rhodobacterales</taxon>
        <taxon>Paracoccaceae</taxon>
        <taxon>Paragemmobacter</taxon>
    </lineage>
</organism>
<accession>A0A842I579</accession>
<evidence type="ECO:0000259" key="1">
    <source>
        <dbReference type="Pfam" id="PF08885"/>
    </source>
</evidence>
<gene>
    <name evidence="2" type="ORF">H7F16_01175</name>
</gene>
<comment type="caution">
    <text evidence="2">The sequence shown here is derived from an EMBL/GenBank/DDBJ whole genome shotgun (WGS) entry which is preliminary data.</text>
</comment>
<dbReference type="AlphaFoldDB" id="A0A842I579"/>
<protein>
    <submittedName>
        <fullName evidence="2">GSCFA domain-containing protein</fullName>
    </submittedName>
</protein>